<dbReference type="Gene3D" id="1.10.3720.10">
    <property type="entry name" value="MetI-like"/>
    <property type="match status" value="1"/>
</dbReference>
<dbReference type="InterPro" id="IPR035906">
    <property type="entry name" value="MetI-like_sf"/>
</dbReference>
<evidence type="ECO:0000256" key="2">
    <source>
        <dbReference type="ARBA" id="ARBA00022448"/>
    </source>
</evidence>
<evidence type="ECO:0000313" key="12">
    <source>
        <dbReference type="EMBL" id="CAB4783050.1"/>
    </source>
</evidence>
<dbReference type="InterPro" id="IPR050366">
    <property type="entry name" value="BP-dependent_transpt_permease"/>
</dbReference>
<sequence>MIISATLVVVTVVAPFIGGLLGIDGRERFPETLSSRGMPIGNFGGISWAHPLGIEPGIGHDLLARLIFGARISFFVALITTILSIAIGVVAGIIMGFFRGRVDSTIGRFIDFLLAFPSFFMIVALSLPMVQRLEKSGIAEGNTARMLYLVLILICFGWPYLARVIRSQVLSIRERDYVMAARALGASNTRIIFKEILPNLWSIIIVYFSLSLPGYLTAEAVFSFLGLGIQPPDASWGLLISDSIKYVMNEPTYFFITTTSLVFVVLTFNLLGDAVRDALDPKSEAS</sequence>
<name>A0A6J7DK73_9ZZZZ</name>
<dbReference type="InterPro" id="IPR000515">
    <property type="entry name" value="MetI-like"/>
</dbReference>
<comment type="subcellular location">
    <subcellularLocation>
        <location evidence="1">Cell membrane</location>
        <topology evidence="1">Multi-pass membrane protein</topology>
    </subcellularLocation>
</comment>
<keyword evidence="4 7" id="KW-0812">Transmembrane</keyword>
<organism evidence="13">
    <name type="scientific">freshwater metagenome</name>
    <dbReference type="NCBI Taxonomy" id="449393"/>
    <lineage>
        <taxon>unclassified sequences</taxon>
        <taxon>metagenomes</taxon>
        <taxon>ecological metagenomes</taxon>
    </lineage>
</organism>
<feature type="transmembrane region" description="Helical" evidence="7">
    <location>
        <begin position="200"/>
        <end position="229"/>
    </location>
</feature>
<evidence type="ECO:0000313" key="11">
    <source>
        <dbReference type="EMBL" id="CAB4715029.1"/>
    </source>
</evidence>
<dbReference type="PANTHER" id="PTHR43386">
    <property type="entry name" value="OLIGOPEPTIDE TRANSPORT SYSTEM PERMEASE PROTEIN APPC"/>
    <property type="match status" value="1"/>
</dbReference>
<keyword evidence="2" id="KW-0813">Transport</keyword>
<evidence type="ECO:0000313" key="9">
    <source>
        <dbReference type="EMBL" id="CAB4602886.1"/>
    </source>
</evidence>
<evidence type="ECO:0000256" key="5">
    <source>
        <dbReference type="ARBA" id="ARBA00022989"/>
    </source>
</evidence>
<dbReference type="EMBL" id="CAEZZS010000065">
    <property type="protein sequence ID" value="CAB4783050.1"/>
    <property type="molecule type" value="Genomic_DNA"/>
</dbReference>
<evidence type="ECO:0000256" key="4">
    <source>
        <dbReference type="ARBA" id="ARBA00022692"/>
    </source>
</evidence>
<dbReference type="EMBL" id="CAFBPY010000039">
    <property type="protein sequence ID" value="CAB5036011.1"/>
    <property type="molecule type" value="Genomic_DNA"/>
</dbReference>
<dbReference type="EMBL" id="CAFBLI010000058">
    <property type="protein sequence ID" value="CAB4869295.1"/>
    <property type="molecule type" value="Genomic_DNA"/>
</dbReference>
<dbReference type="Pfam" id="PF00528">
    <property type="entry name" value="BPD_transp_1"/>
    <property type="match status" value="1"/>
</dbReference>
<gene>
    <name evidence="9" type="ORF">UFOPK1811_00930</name>
    <name evidence="10" type="ORF">UFOPK2360_00771</name>
    <name evidence="11" type="ORF">UFOPK2659_00308</name>
    <name evidence="12" type="ORF">UFOPK2922_01182</name>
    <name evidence="13" type="ORF">UFOPK3306_00841</name>
    <name evidence="14" type="ORF">UFOPK4209_00379</name>
</gene>
<dbReference type="EMBL" id="CAEZUJ010000036">
    <property type="protein sequence ID" value="CAB4602886.1"/>
    <property type="molecule type" value="Genomic_DNA"/>
</dbReference>
<keyword evidence="5 7" id="KW-1133">Transmembrane helix</keyword>
<evidence type="ECO:0000313" key="14">
    <source>
        <dbReference type="EMBL" id="CAB5036011.1"/>
    </source>
</evidence>
<evidence type="ECO:0000259" key="8">
    <source>
        <dbReference type="PROSITE" id="PS50928"/>
    </source>
</evidence>
<keyword evidence="3" id="KW-1003">Cell membrane</keyword>
<dbReference type="EMBL" id="CAEZXH010000040">
    <property type="protein sequence ID" value="CAB4684347.1"/>
    <property type="molecule type" value="Genomic_DNA"/>
</dbReference>
<dbReference type="EMBL" id="CAEZYJ010000026">
    <property type="protein sequence ID" value="CAB4715029.1"/>
    <property type="molecule type" value="Genomic_DNA"/>
</dbReference>
<dbReference type="GO" id="GO:0005886">
    <property type="term" value="C:plasma membrane"/>
    <property type="evidence" value="ECO:0007669"/>
    <property type="project" value="UniProtKB-SubCell"/>
</dbReference>
<dbReference type="PROSITE" id="PS50928">
    <property type="entry name" value="ABC_TM1"/>
    <property type="match status" value="1"/>
</dbReference>
<dbReference type="GO" id="GO:0055085">
    <property type="term" value="P:transmembrane transport"/>
    <property type="evidence" value="ECO:0007669"/>
    <property type="project" value="InterPro"/>
</dbReference>
<protein>
    <submittedName>
        <fullName evidence="13">Unannotated protein</fullName>
    </submittedName>
</protein>
<evidence type="ECO:0000256" key="1">
    <source>
        <dbReference type="ARBA" id="ARBA00004651"/>
    </source>
</evidence>
<evidence type="ECO:0000256" key="3">
    <source>
        <dbReference type="ARBA" id="ARBA00022475"/>
    </source>
</evidence>
<feature type="transmembrane region" description="Helical" evidence="7">
    <location>
        <begin position="109"/>
        <end position="127"/>
    </location>
</feature>
<evidence type="ECO:0000313" key="10">
    <source>
        <dbReference type="EMBL" id="CAB4684347.1"/>
    </source>
</evidence>
<dbReference type="AlphaFoldDB" id="A0A6J7DK73"/>
<dbReference type="PANTHER" id="PTHR43386:SF1">
    <property type="entry name" value="D,D-DIPEPTIDE TRANSPORT SYSTEM PERMEASE PROTEIN DDPC-RELATED"/>
    <property type="match status" value="1"/>
</dbReference>
<evidence type="ECO:0000256" key="7">
    <source>
        <dbReference type="SAM" id="Phobius"/>
    </source>
</evidence>
<dbReference type="CDD" id="cd06261">
    <property type="entry name" value="TM_PBP2"/>
    <property type="match status" value="1"/>
</dbReference>
<keyword evidence="6 7" id="KW-0472">Membrane</keyword>
<evidence type="ECO:0000256" key="6">
    <source>
        <dbReference type="ARBA" id="ARBA00023136"/>
    </source>
</evidence>
<feature type="transmembrane region" description="Helical" evidence="7">
    <location>
        <begin position="253"/>
        <end position="272"/>
    </location>
</feature>
<proteinExistence type="predicted"/>
<reference evidence="13" key="1">
    <citation type="submission" date="2020-05" db="EMBL/GenBank/DDBJ databases">
        <authorList>
            <person name="Chiriac C."/>
            <person name="Salcher M."/>
            <person name="Ghai R."/>
            <person name="Kavagutti S V."/>
        </authorList>
    </citation>
    <scope>NUCLEOTIDE SEQUENCE</scope>
</reference>
<feature type="domain" description="ABC transmembrane type-1" evidence="8">
    <location>
        <begin position="70"/>
        <end position="272"/>
    </location>
</feature>
<accession>A0A6J7DK73</accession>
<dbReference type="SUPFAM" id="SSF161098">
    <property type="entry name" value="MetI-like"/>
    <property type="match status" value="1"/>
</dbReference>
<feature type="transmembrane region" description="Helical" evidence="7">
    <location>
        <begin position="72"/>
        <end position="97"/>
    </location>
</feature>
<feature type="transmembrane region" description="Helical" evidence="7">
    <location>
        <begin position="147"/>
        <end position="165"/>
    </location>
</feature>
<evidence type="ECO:0000313" key="13">
    <source>
        <dbReference type="EMBL" id="CAB4869295.1"/>
    </source>
</evidence>